<dbReference type="PANTHER" id="PTHR11618">
    <property type="entry name" value="TRANSCRIPTION INITIATION FACTOR IIB-RELATED"/>
    <property type="match status" value="1"/>
</dbReference>
<dbReference type="CDD" id="cd00043">
    <property type="entry name" value="CYCLIN_SF"/>
    <property type="match status" value="1"/>
</dbReference>
<gene>
    <name evidence="4" type="ORF">GUJ93_ZPchr0002g26400</name>
</gene>
<dbReference type="InterPro" id="IPR013150">
    <property type="entry name" value="TFIIB_cyclin"/>
</dbReference>
<keyword evidence="2" id="KW-0804">Transcription</keyword>
<dbReference type="GO" id="GO:0005634">
    <property type="term" value="C:nucleus"/>
    <property type="evidence" value="ECO:0007669"/>
    <property type="project" value="TreeGrafter"/>
</dbReference>
<keyword evidence="5" id="KW-1185">Reference proteome</keyword>
<proteinExistence type="predicted"/>
<evidence type="ECO:0000259" key="3">
    <source>
        <dbReference type="Pfam" id="PF00382"/>
    </source>
</evidence>
<dbReference type="GO" id="GO:0097550">
    <property type="term" value="C:transcription preinitiation complex"/>
    <property type="evidence" value="ECO:0007669"/>
    <property type="project" value="TreeGrafter"/>
</dbReference>
<dbReference type="InterPro" id="IPR000812">
    <property type="entry name" value="TFIIB"/>
</dbReference>
<dbReference type="AlphaFoldDB" id="A0A8J5RJ01"/>
<keyword evidence="1" id="KW-0805">Transcription regulation</keyword>
<evidence type="ECO:0000313" key="4">
    <source>
        <dbReference type="EMBL" id="KAG8060590.1"/>
    </source>
</evidence>
<feature type="domain" description="Transcription factor TFIIB cyclin-like" evidence="3">
    <location>
        <begin position="291"/>
        <end position="353"/>
    </location>
</feature>
<protein>
    <recommendedName>
        <fullName evidence="3">Transcription factor TFIIB cyclin-like domain-containing protein</fullName>
    </recommendedName>
</protein>
<sequence>MEQQIAKLIKVMQTSQEQNVSIQGSVAASTAAIKDMASVVQESAGWCPQVEGAIEELRGEMGDLKAQVDRLSQNQGPMVRPTDLPGLLPTSVKRSASEGGLPMLFKEEETLPRPTGHRLPTMDRGVIGRGFAPSIKPRTRRFKDKIRGVLCVFMVNFKVVPFLSRLRNVRRAPPHSSCARLVLERHLHTHPFFPLLPSLHPLPLVTPDLADSAPSLSPSAGGGGDDNDPFLPAGFVSAFSAFSLERHPVLARSASAFSGLLAELECALAVESATSSTPDPAGPMVSVDRLRAYLQIMDVASILRLDRDIADHTFELFKDCSSATCLRNRSVEALATAALMQAIREAQEPRTLQVCDDLLFSICSFKCSRAE</sequence>
<dbReference type="GO" id="GO:0070897">
    <property type="term" value="P:transcription preinitiation complex assembly"/>
    <property type="evidence" value="ECO:0007669"/>
    <property type="project" value="InterPro"/>
</dbReference>
<reference evidence="4" key="2">
    <citation type="submission" date="2021-02" db="EMBL/GenBank/DDBJ databases">
        <authorList>
            <person name="Kimball J.A."/>
            <person name="Haas M.W."/>
            <person name="Macchietto M."/>
            <person name="Kono T."/>
            <person name="Duquette J."/>
            <person name="Shao M."/>
        </authorList>
    </citation>
    <scope>NUCLEOTIDE SEQUENCE</scope>
    <source>
        <tissue evidence="4">Fresh leaf tissue</tissue>
    </source>
</reference>
<evidence type="ECO:0000256" key="1">
    <source>
        <dbReference type="ARBA" id="ARBA00023015"/>
    </source>
</evidence>
<evidence type="ECO:0000313" key="5">
    <source>
        <dbReference type="Proteomes" id="UP000729402"/>
    </source>
</evidence>
<name>A0A8J5RJ01_ZIZPA</name>
<dbReference type="Proteomes" id="UP000729402">
    <property type="component" value="Unassembled WGS sequence"/>
</dbReference>
<dbReference type="EMBL" id="JAAALK010000287">
    <property type="protein sequence ID" value="KAG8060590.1"/>
    <property type="molecule type" value="Genomic_DNA"/>
</dbReference>
<reference evidence="4" key="1">
    <citation type="journal article" date="2021" name="bioRxiv">
        <title>Whole Genome Assembly and Annotation of Northern Wild Rice, Zizania palustris L., Supports a Whole Genome Duplication in the Zizania Genus.</title>
        <authorList>
            <person name="Haas M."/>
            <person name="Kono T."/>
            <person name="Macchietto M."/>
            <person name="Millas R."/>
            <person name="McGilp L."/>
            <person name="Shao M."/>
            <person name="Duquette J."/>
            <person name="Hirsch C.N."/>
            <person name="Kimball J."/>
        </authorList>
    </citation>
    <scope>NUCLEOTIDE SEQUENCE</scope>
    <source>
        <tissue evidence="4">Fresh leaf tissue</tissue>
    </source>
</reference>
<dbReference type="GO" id="GO:0017025">
    <property type="term" value="F:TBP-class protein binding"/>
    <property type="evidence" value="ECO:0007669"/>
    <property type="project" value="InterPro"/>
</dbReference>
<organism evidence="4 5">
    <name type="scientific">Zizania palustris</name>
    <name type="common">Northern wild rice</name>
    <dbReference type="NCBI Taxonomy" id="103762"/>
    <lineage>
        <taxon>Eukaryota</taxon>
        <taxon>Viridiplantae</taxon>
        <taxon>Streptophyta</taxon>
        <taxon>Embryophyta</taxon>
        <taxon>Tracheophyta</taxon>
        <taxon>Spermatophyta</taxon>
        <taxon>Magnoliopsida</taxon>
        <taxon>Liliopsida</taxon>
        <taxon>Poales</taxon>
        <taxon>Poaceae</taxon>
        <taxon>BOP clade</taxon>
        <taxon>Oryzoideae</taxon>
        <taxon>Oryzeae</taxon>
        <taxon>Zizaniinae</taxon>
        <taxon>Zizania</taxon>
    </lineage>
</organism>
<accession>A0A8J5RJ01</accession>
<dbReference type="PANTHER" id="PTHR11618:SF13">
    <property type="entry name" value="TRANSCRIPTION INITIATION FACTOR IIB"/>
    <property type="match status" value="1"/>
</dbReference>
<evidence type="ECO:0000256" key="2">
    <source>
        <dbReference type="ARBA" id="ARBA00023163"/>
    </source>
</evidence>
<comment type="caution">
    <text evidence="4">The sequence shown here is derived from an EMBL/GenBank/DDBJ whole genome shotgun (WGS) entry which is preliminary data.</text>
</comment>
<dbReference type="Pfam" id="PF00382">
    <property type="entry name" value="TFIIB"/>
    <property type="match status" value="1"/>
</dbReference>